<organism evidence="13">
    <name type="scientific">Oryza punctata</name>
    <name type="common">Red rice</name>
    <dbReference type="NCBI Taxonomy" id="4537"/>
    <lineage>
        <taxon>Eukaryota</taxon>
        <taxon>Viridiplantae</taxon>
        <taxon>Streptophyta</taxon>
        <taxon>Embryophyta</taxon>
        <taxon>Tracheophyta</taxon>
        <taxon>Spermatophyta</taxon>
        <taxon>Magnoliopsida</taxon>
        <taxon>Liliopsida</taxon>
        <taxon>Poales</taxon>
        <taxon>Poaceae</taxon>
        <taxon>BOP clade</taxon>
        <taxon>Oryzoideae</taxon>
        <taxon>Oryzeae</taxon>
        <taxon>Oryzinae</taxon>
        <taxon>Oryza</taxon>
    </lineage>
</organism>
<dbReference type="eggNOG" id="ENOG502QSGW">
    <property type="taxonomic scope" value="Eukaryota"/>
</dbReference>
<evidence type="ECO:0000256" key="4">
    <source>
        <dbReference type="ARBA" id="ARBA00011233"/>
    </source>
</evidence>
<dbReference type="Pfam" id="PF03595">
    <property type="entry name" value="SLAC1"/>
    <property type="match status" value="1"/>
</dbReference>
<dbReference type="PANTHER" id="PTHR31269:SF22">
    <property type="entry name" value="OS01G0247700 PROTEIN"/>
    <property type="match status" value="1"/>
</dbReference>
<dbReference type="AlphaFoldDB" id="A0A0E0L0D6"/>
<dbReference type="InterPro" id="IPR004695">
    <property type="entry name" value="SLAC1/Mae1/Ssu1/TehA"/>
</dbReference>
<evidence type="ECO:0000256" key="1">
    <source>
        <dbReference type="ARBA" id="ARBA00004127"/>
    </source>
</evidence>
<keyword evidence="10 12" id="KW-0472">Membrane</keyword>
<evidence type="ECO:0000256" key="5">
    <source>
        <dbReference type="ARBA" id="ARBA00022448"/>
    </source>
</evidence>
<dbReference type="GO" id="GO:0005886">
    <property type="term" value="C:plasma membrane"/>
    <property type="evidence" value="ECO:0007669"/>
    <property type="project" value="UniProtKB-SubCell"/>
</dbReference>
<dbReference type="GO" id="GO:0008308">
    <property type="term" value="F:voltage-gated monoatomic anion channel activity"/>
    <property type="evidence" value="ECO:0007669"/>
    <property type="project" value="InterPro"/>
</dbReference>
<keyword evidence="8 12" id="KW-1133">Transmembrane helix</keyword>
<reference evidence="13" key="1">
    <citation type="submission" date="2015-04" db="UniProtKB">
        <authorList>
            <consortium name="EnsemblPlants"/>
        </authorList>
    </citation>
    <scope>IDENTIFICATION</scope>
</reference>
<feature type="transmembrane region" description="Helical" evidence="12">
    <location>
        <begin position="220"/>
        <end position="240"/>
    </location>
</feature>
<comment type="similarity">
    <text evidence="3">Belongs to the SLAC1 S-type anion channel family.</text>
</comment>
<dbReference type="Proteomes" id="UP000026962">
    <property type="component" value="Chromosome 5"/>
</dbReference>
<evidence type="ECO:0000256" key="3">
    <source>
        <dbReference type="ARBA" id="ARBA00007808"/>
    </source>
</evidence>
<dbReference type="GO" id="GO:0006873">
    <property type="term" value="P:intracellular monoatomic ion homeostasis"/>
    <property type="evidence" value="ECO:0007669"/>
    <property type="project" value="InterPro"/>
</dbReference>
<dbReference type="HOGENOM" id="CLU_044414_2_0_1"/>
<dbReference type="FunFam" id="1.50.10.150:FF:000003">
    <property type="entry name" value="S-type anion channel SLAH1"/>
    <property type="match status" value="1"/>
</dbReference>
<feature type="transmembrane region" description="Helical" evidence="12">
    <location>
        <begin position="162"/>
        <end position="182"/>
    </location>
</feature>
<comment type="function">
    <text evidence="11">Slow, weak voltage-dependent S-type anion efflux channel involved in maintenance of anion homeostasis.</text>
</comment>
<evidence type="ECO:0000256" key="2">
    <source>
        <dbReference type="ARBA" id="ARBA00004236"/>
    </source>
</evidence>
<feature type="transmembrane region" description="Helical" evidence="12">
    <location>
        <begin position="338"/>
        <end position="364"/>
    </location>
</feature>
<dbReference type="PANTHER" id="PTHR31269">
    <property type="entry name" value="S-TYPE ANION CHANNEL SLAH3"/>
    <property type="match status" value="1"/>
</dbReference>
<name>A0A0E0L0D6_ORYPU</name>
<feature type="transmembrane region" description="Helical" evidence="12">
    <location>
        <begin position="93"/>
        <end position="116"/>
    </location>
</feature>
<feature type="transmembrane region" description="Helical" evidence="12">
    <location>
        <begin position="252"/>
        <end position="272"/>
    </location>
</feature>
<comment type="subcellular location">
    <subcellularLocation>
        <location evidence="2">Cell membrane</location>
    </subcellularLocation>
    <subcellularLocation>
        <location evidence="1">Endomembrane system</location>
        <topology evidence="1">Multi-pass membrane protein</topology>
    </subcellularLocation>
</comment>
<feature type="transmembrane region" description="Helical" evidence="12">
    <location>
        <begin position="314"/>
        <end position="332"/>
    </location>
</feature>
<comment type="subunit">
    <text evidence="4">Homotrimer.</text>
</comment>
<keyword evidence="5" id="KW-0813">Transport</keyword>
<dbReference type="InterPro" id="IPR030183">
    <property type="entry name" value="SLAC/SLAH"/>
</dbReference>
<accession>A0A0E0L0D6</accession>
<reference evidence="13" key="2">
    <citation type="submission" date="2018-05" db="EMBL/GenBank/DDBJ databases">
        <title>OpunRS2 (Oryza punctata Reference Sequence Version 2).</title>
        <authorList>
            <person name="Zhang J."/>
            <person name="Kudrna D."/>
            <person name="Lee S."/>
            <person name="Talag J."/>
            <person name="Welchert J."/>
            <person name="Wing R.A."/>
        </authorList>
    </citation>
    <scope>NUCLEOTIDE SEQUENCE [LARGE SCALE GENOMIC DNA]</scope>
</reference>
<evidence type="ECO:0000313" key="14">
    <source>
        <dbReference type="Proteomes" id="UP000026962"/>
    </source>
</evidence>
<evidence type="ECO:0000256" key="12">
    <source>
        <dbReference type="SAM" id="Phobius"/>
    </source>
</evidence>
<dbReference type="Gene3D" id="1.50.10.150">
    <property type="entry name" value="Voltage-dependent anion channel"/>
    <property type="match status" value="1"/>
</dbReference>
<proteinExistence type="inferred from homology"/>
<keyword evidence="9" id="KW-0406">Ion transport</keyword>
<evidence type="ECO:0000256" key="6">
    <source>
        <dbReference type="ARBA" id="ARBA00022475"/>
    </source>
</evidence>
<evidence type="ECO:0000256" key="7">
    <source>
        <dbReference type="ARBA" id="ARBA00022692"/>
    </source>
</evidence>
<feature type="transmembrane region" description="Helical" evidence="12">
    <location>
        <begin position="284"/>
        <end position="302"/>
    </location>
</feature>
<keyword evidence="6" id="KW-1003">Cell membrane</keyword>
<dbReference type="InterPro" id="IPR038665">
    <property type="entry name" value="Voltage-dep_anion_channel_sf"/>
</dbReference>
<evidence type="ECO:0000256" key="9">
    <source>
        <dbReference type="ARBA" id="ARBA00023065"/>
    </source>
</evidence>
<evidence type="ECO:0000256" key="10">
    <source>
        <dbReference type="ARBA" id="ARBA00023136"/>
    </source>
</evidence>
<sequence>METSHKALQLLHALPAPAPADAPPSTAAAAAFEGFSSILTHFDAGYFRISLSLCGQALLWRTLCGGGDGDGDEDVQPRALGALARHLPPAASVLLWSLALLSLVALTALYAARCLLRFAAVRAEFRHRVAVNYLFAPWASWLLLLQSAPSSLLRPGAAPRRVLWCAFAAPVLALDVTVYGQWFTEGRTALSMAANPTGHITVVANLVTARAAAELGWREGAVAVFAVAVAHYAVLFVTLYQRLLGANALPAMLRPVFFLFFAAPSMASLAWGAISSSFDTACKMLFFLSLFLFASLVSRPALFRRAMRRFSVAWWAFPFPLTVLAVASVEYAREVEDHAAVVLVLVLSALSVAVTVAVVVCTAFRTSDLLPHGDDDPLACASSSSMMVVPLDAFTGSLVSSRV</sequence>
<dbReference type="EnsemblPlants" id="OPUNC05G08220.1">
    <property type="protein sequence ID" value="OPUNC05G08220.1"/>
    <property type="gene ID" value="OPUNC05G08220"/>
</dbReference>
<keyword evidence="14" id="KW-1185">Reference proteome</keyword>
<evidence type="ECO:0000256" key="8">
    <source>
        <dbReference type="ARBA" id="ARBA00022989"/>
    </source>
</evidence>
<dbReference type="OMA" id="RDLPRCC"/>
<keyword evidence="7 12" id="KW-0812">Transmembrane</keyword>
<dbReference type="Gramene" id="OPUNC05G08220.1">
    <property type="protein sequence ID" value="OPUNC05G08220.1"/>
    <property type="gene ID" value="OPUNC05G08220"/>
</dbReference>
<dbReference type="GO" id="GO:0012505">
    <property type="term" value="C:endomembrane system"/>
    <property type="evidence" value="ECO:0007669"/>
    <property type="project" value="UniProtKB-SubCell"/>
</dbReference>
<protein>
    <submittedName>
        <fullName evidence="13">Uncharacterized protein</fullName>
    </submittedName>
</protein>
<evidence type="ECO:0000256" key="11">
    <source>
        <dbReference type="ARBA" id="ARBA00054248"/>
    </source>
</evidence>
<evidence type="ECO:0000313" key="13">
    <source>
        <dbReference type="EnsemblPlants" id="OPUNC05G08220.1"/>
    </source>
</evidence>